<accession>A0A067R8N2</accession>
<dbReference type="PANTHER" id="PTHR21879">
    <property type="entry name" value="FI03362P-RELATED-RELATED"/>
    <property type="match status" value="1"/>
</dbReference>
<dbReference type="Proteomes" id="UP000027135">
    <property type="component" value="Unassembled WGS sequence"/>
</dbReference>
<dbReference type="PANTHER" id="PTHR21879:SF18">
    <property type="entry name" value="LD17368P"/>
    <property type="match status" value="1"/>
</dbReference>
<dbReference type="STRING" id="136037.A0A067R8N2"/>
<evidence type="ECO:0000256" key="1">
    <source>
        <dbReference type="SAM" id="Phobius"/>
    </source>
</evidence>
<dbReference type="AlphaFoldDB" id="A0A067R8N2"/>
<dbReference type="InterPro" id="IPR012464">
    <property type="entry name" value="DUF1676"/>
</dbReference>
<keyword evidence="1" id="KW-0472">Membrane</keyword>
<keyword evidence="1" id="KW-1133">Transmembrane helix</keyword>
<gene>
    <name evidence="2" type="ORF">L798_05225</name>
</gene>
<feature type="transmembrane region" description="Helical" evidence="1">
    <location>
        <begin position="48"/>
        <end position="72"/>
    </location>
</feature>
<dbReference type="Pfam" id="PF07898">
    <property type="entry name" value="DUF1676"/>
    <property type="match status" value="1"/>
</dbReference>
<sequence>MFNLLPYSFVSYFLLSSFFPLCFLSTLALTAVLSCSPARGRKKLLKNLLPLLIGIKLKVAVLLTLAYLAIAFIAKKALLVSLVSSAISAFAVIQKLLSQGPQYPHHEVQGTYVVPHGGGWEGAVGGGYGHADFGSHPSPVAHTLAYGTQKSSRK</sequence>
<proteinExistence type="predicted"/>
<keyword evidence="3" id="KW-1185">Reference proteome</keyword>
<evidence type="ECO:0000313" key="3">
    <source>
        <dbReference type="Proteomes" id="UP000027135"/>
    </source>
</evidence>
<dbReference type="InParanoid" id="A0A067R8N2"/>
<feature type="transmembrane region" description="Helical" evidence="1">
    <location>
        <begin position="12"/>
        <end position="36"/>
    </location>
</feature>
<dbReference type="OMA" id="VEHHAHA"/>
<name>A0A067R8N2_ZOONE</name>
<dbReference type="GO" id="GO:0016020">
    <property type="term" value="C:membrane"/>
    <property type="evidence" value="ECO:0007669"/>
    <property type="project" value="TreeGrafter"/>
</dbReference>
<dbReference type="EMBL" id="KK852623">
    <property type="protein sequence ID" value="KDR19947.1"/>
    <property type="molecule type" value="Genomic_DNA"/>
</dbReference>
<reference evidence="2 3" key="1">
    <citation type="journal article" date="2014" name="Nat. Commun.">
        <title>Molecular traces of alternative social organization in a termite genome.</title>
        <authorList>
            <person name="Terrapon N."/>
            <person name="Li C."/>
            <person name="Robertson H.M."/>
            <person name="Ji L."/>
            <person name="Meng X."/>
            <person name="Booth W."/>
            <person name="Chen Z."/>
            <person name="Childers C.P."/>
            <person name="Glastad K.M."/>
            <person name="Gokhale K."/>
            <person name="Gowin J."/>
            <person name="Gronenberg W."/>
            <person name="Hermansen R.A."/>
            <person name="Hu H."/>
            <person name="Hunt B.G."/>
            <person name="Huylmans A.K."/>
            <person name="Khalil S.M."/>
            <person name="Mitchell R.D."/>
            <person name="Munoz-Torres M.C."/>
            <person name="Mustard J.A."/>
            <person name="Pan H."/>
            <person name="Reese J.T."/>
            <person name="Scharf M.E."/>
            <person name="Sun F."/>
            <person name="Vogel H."/>
            <person name="Xiao J."/>
            <person name="Yang W."/>
            <person name="Yang Z."/>
            <person name="Yang Z."/>
            <person name="Zhou J."/>
            <person name="Zhu J."/>
            <person name="Brent C.S."/>
            <person name="Elsik C.G."/>
            <person name="Goodisman M.A."/>
            <person name="Liberles D.A."/>
            <person name="Roe R.M."/>
            <person name="Vargo E.L."/>
            <person name="Vilcinskas A."/>
            <person name="Wang J."/>
            <person name="Bornberg-Bauer E."/>
            <person name="Korb J."/>
            <person name="Zhang G."/>
            <person name="Liebig J."/>
        </authorList>
    </citation>
    <scope>NUCLEOTIDE SEQUENCE [LARGE SCALE GENOMIC DNA]</scope>
    <source>
        <tissue evidence="2">Whole organism</tissue>
    </source>
</reference>
<keyword evidence="1" id="KW-0812">Transmembrane</keyword>
<dbReference type="eggNOG" id="ENOG502S36S">
    <property type="taxonomic scope" value="Eukaryota"/>
</dbReference>
<organism evidence="2 3">
    <name type="scientific">Zootermopsis nevadensis</name>
    <name type="common">Dampwood termite</name>
    <dbReference type="NCBI Taxonomy" id="136037"/>
    <lineage>
        <taxon>Eukaryota</taxon>
        <taxon>Metazoa</taxon>
        <taxon>Ecdysozoa</taxon>
        <taxon>Arthropoda</taxon>
        <taxon>Hexapoda</taxon>
        <taxon>Insecta</taxon>
        <taxon>Pterygota</taxon>
        <taxon>Neoptera</taxon>
        <taxon>Polyneoptera</taxon>
        <taxon>Dictyoptera</taxon>
        <taxon>Blattodea</taxon>
        <taxon>Blattoidea</taxon>
        <taxon>Termitoidae</taxon>
        <taxon>Termopsidae</taxon>
        <taxon>Zootermopsis</taxon>
    </lineage>
</organism>
<protein>
    <submittedName>
        <fullName evidence="2">Uncharacterized protein</fullName>
    </submittedName>
</protein>
<evidence type="ECO:0000313" key="2">
    <source>
        <dbReference type="EMBL" id="KDR19947.1"/>
    </source>
</evidence>